<evidence type="ECO:0000313" key="2">
    <source>
        <dbReference type="Proteomes" id="UP001236663"/>
    </source>
</evidence>
<protein>
    <recommendedName>
        <fullName evidence="3">Multi-ubiquitin domain-containing protein</fullName>
    </recommendedName>
</protein>
<keyword evidence="2" id="KW-1185">Reference proteome</keyword>
<gene>
    <name evidence="1" type="ORF">QWZ15_14595</name>
</gene>
<sequence length="106" mass="12223">MYNLEQITSKILNTPPYQLPPIVHHGGLYQVDICYRGQKLHKVSPQLEHCMQGYFDFVVRVNDRKRYTAQDFQEMTAPVPLGSTVPVAYTNERPITITEEREVTNG</sequence>
<proteinExistence type="predicted"/>
<accession>A0ABT8C8F5</accession>
<evidence type="ECO:0000313" key="1">
    <source>
        <dbReference type="EMBL" id="MDN3689065.1"/>
    </source>
</evidence>
<dbReference type="Proteomes" id="UP001236663">
    <property type="component" value="Unassembled WGS sequence"/>
</dbReference>
<comment type="caution">
    <text evidence="1">The sequence shown here is derived from an EMBL/GenBank/DDBJ whole genome shotgun (WGS) entry which is preliminary data.</text>
</comment>
<organism evidence="1 2">
    <name type="scientific">Cyclobacterium jeungdonense</name>
    <dbReference type="NCBI Taxonomy" id="708087"/>
    <lineage>
        <taxon>Bacteria</taxon>
        <taxon>Pseudomonadati</taxon>
        <taxon>Bacteroidota</taxon>
        <taxon>Cytophagia</taxon>
        <taxon>Cytophagales</taxon>
        <taxon>Cyclobacteriaceae</taxon>
        <taxon>Cyclobacterium</taxon>
    </lineage>
</organism>
<name>A0ABT8C8F5_9BACT</name>
<dbReference type="RefSeq" id="WP_163386550.1">
    <property type="nucleotide sequence ID" value="NZ_JAUFQS010000017.1"/>
</dbReference>
<evidence type="ECO:0008006" key="3">
    <source>
        <dbReference type="Google" id="ProtNLM"/>
    </source>
</evidence>
<reference evidence="2" key="1">
    <citation type="journal article" date="2019" name="Int. J. Syst. Evol. Microbiol.">
        <title>The Global Catalogue of Microorganisms (GCM) 10K type strain sequencing project: providing services to taxonomists for standard genome sequencing and annotation.</title>
        <authorList>
            <consortium name="The Broad Institute Genomics Platform"/>
            <consortium name="The Broad Institute Genome Sequencing Center for Infectious Disease"/>
            <person name="Wu L."/>
            <person name="Ma J."/>
        </authorList>
    </citation>
    <scope>NUCLEOTIDE SEQUENCE [LARGE SCALE GENOMIC DNA]</scope>
    <source>
        <strain evidence="2">CECT 7706</strain>
    </source>
</reference>
<dbReference type="EMBL" id="JAUFQS010000017">
    <property type="protein sequence ID" value="MDN3689065.1"/>
    <property type="molecule type" value="Genomic_DNA"/>
</dbReference>